<name>A0A1H2RAH2_9RHOB</name>
<proteinExistence type="predicted"/>
<organism evidence="1 2">
    <name type="scientific">Albimonas donghaensis</name>
    <dbReference type="NCBI Taxonomy" id="356660"/>
    <lineage>
        <taxon>Bacteria</taxon>
        <taxon>Pseudomonadati</taxon>
        <taxon>Pseudomonadota</taxon>
        <taxon>Alphaproteobacteria</taxon>
        <taxon>Rhodobacterales</taxon>
        <taxon>Paracoccaceae</taxon>
        <taxon>Albimonas</taxon>
    </lineage>
</organism>
<gene>
    <name evidence="1" type="ORF">SAMN05444336_101290</name>
</gene>
<sequence length="44" mass="4662">MSAVYRYLLYLILLAAAGFAVYAAIADLPAPVREVTLPAPAPDL</sequence>
<dbReference type="RefSeq" id="WP_281242862.1">
    <property type="nucleotide sequence ID" value="NZ_FNMZ01000001.1"/>
</dbReference>
<dbReference type="Proteomes" id="UP000199118">
    <property type="component" value="Unassembled WGS sequence"/>
</dbReference>
<dbReference type="AlphaFoldDB" id="A0A1H2RAH2"/>
<protein>
    <submittedName>
        <fullName evidence="1">Uncharacterized protein</fullName>
    </submittedName>
</protein>
<evidence type="ECO:0000313" key="2">
    <source>
        <dbReference type="Proteomes" id="UP000199118"/>
    </source>
</evidence>
<accession>A0A1H2RAH2</accession>
<keyword evidence="2" id="KW-1185">Reference proteome</keyword>
<dbReference type="EMBL" id="FNMZ01000001">
    <property type="protein sequence ID" value="SDW16432.1"/>
    <property type="molecule type" value="Genomic_DNA"/>
</dbReference>
<reference evidence="1 2" key="1">
    <citation type="submission" date="2016-10" db="EMBL/GenBank/DDBJ databases">
        <authorList>
            <person name="de Groot N.N."/>
        </authorList>
    </citation>
    <scope>NUCLEOTIDE SEQUENCE [LARGE SCALE GENOMIC DNA]</scope>
    <source>
        <strain evidence="1 2">DSM 17890</strain>
    </source>
</reference>
<evidence type="ECO:0000313" key="1">
    <source>
        <dbReference type="EMBL" id="SDW16432.1"/>
    </source>
</evidence>